<evidence type="ECO:0000313" key="6">
    <source>
        <dbReference type="Proteomes" id="UP000751190"/>
    </source>
</evidence>
<dbReference type="InterPro" id="IPR027443">
    <property type="entry name" value="IPNS-like_sf"/>
</dbReference>
<sequence>MAARATIVSSAILTLGRHRQRPTLFYVPSLRAAPVWSVADLPEPHRAPLYALEAAAPEILAEYDVLRADVSSDYSTADPTRQEGEHRLHEGEWSWHSYVKKGERNAAWAARCPTTASLLEAVPGLMAHAGAADPFGFAFFSTLHPGSTIEPHTAPCNLRLRCHLPLRVPPGDGCAMELAGARQPWAEGKLLVFDDCYEHAVWNRTAEPRVLLLFDLWHPDLAESERAAVRDMFARARAERGAR</sequence>
<comment type="similarity">
    <text evidence="1">Belongs to the aspartyl/asparaginyl beta-hydroxylase family.</text>
</comment>
<gene>
    <name evidence="5" type="ORF">KFE25_014314</name>
</gene>
<feature type="domain" description="Aspartyl/asparaginy/proline hydroxylase" evidence="4">
    <location>
        <begin position="58"/>
        <end position="219"/>
    </location>
</feature>
<dbReference type="OrthoDB" id="438431at2759"/>
<organism evidence="5 6">
    <name type="scientific">Diacronema lutheri</name>
    <name type="common">Unicellular marine alga</name>
    <name type="synonym">Monochrysis lutheri</name>
    <dbReference type="NCBI Taxonomy" id="2081491"/>
    <lineage>
        <taxon>Eukaryota</taxon>
        <taxon>Haptista</taxon>
        <taxon>Haptophyta</taxon>
        <taxon>Pavlovophyceae</taxon>
        <taxon>Pavlovales</taxon>
        <taxon>Pavlovaceae</taxon>
        <taxon>Diacronema</taxon>
    </lineage>
</organism>
<dbReference type="Proteomes" id="UP000751190">
    <property type="component" value="Unassembled WGS sequence"/>
</dbReference>
<dbReference type="Pfam" id="PF05118">
    <property type="entry name" value="Asp_Arg_Hydrox"/>
    <property type="match status" value="1"/>
</dbReference>
<reference evidence="5" key="1">
    <citation type="submission" date="2021-05" db="EMBL/GenBank/DDBJ databases">
        <title>The genome of the haptophyte Pavlova lutheri (Diacronema luteri, Pavlovales) - a model for lipid biosynthesis in eukaryotic algae.</title>
        <authorList>
            <person name="Hulatt C.J."/>
            <person name="Posewitz M.C."/>
        </authorList>
    </citation>
    <scope>NUCLEOTIDE SEQUENCE</scope>
    <source>
        <strain evidence="5">NIVA-4/92</strain>
    </source>
</reference>
<evidence type="ECO:0000256" key="3">
    <source>
        <dbReference type="ARBA" id="ARBA00023002"/>
    </source>
</evidence>
<dbReference type="InterPro" id="IPR007803">
    <property type="entry name" value="Asp/Arg/Pro-Hydrxlase"/>
</dbReference>
<dbReference type="GO" id="GO:0016020">
    <property type="term" value="C:membrane"/>
    <property type="evidence" value="ECO:0007669"/>
    <property type="project" value="TreeGrafter"/>
</dbReference>
<accession>A0A8J5XA02</accession>
<evidence type="ECO:0000259" key="4">
    <source>
        <dbReference type="Pfam" id="PF05118"/>
    </source>
</evidence>
<evidence type="ECO:0000256" key="2">
    <source>
        <dbReference type="ARBA" id="ARBA00022964"/>
    </source>
</evidence>
<evidence type="ECO:0000313" key="5">
    <source>
        <dbReference type="EMBL" id="KAG8460169.1"/>
    </source>
</evidence>
<keyword evidence="3" id="KW-0560">Oxidoreductase</keyword>
<keyword evidence="2" id="KW-0223">Dioxygenase</keyword>
<comment type="caution">
    <text evidence="5">The sequence shown here is derived from an EMBL/GenBank/DDBJ whole genome shotgun (WGS) entry which is preliminary data.</text>
</comment>
<keyword evidence="6" id="KW-1185">Reference proteome</keyword>
<proteinExistence type="inferred from homology"/>
<dbReference type="GO" id="GO:0051213">
    <property type="term" value="F:dioxygenase activity"/>
    <property type="evidence" value="ECO:0007669"/>
    <property type="project" value="UniProtKB-KW"/>
</dbReference>
<dbReference type="OMA" id="RCHFPLF"/>
<dbReference type="InterPro" id="IPR051821">
    <property type="entry name" value="Asp/Asn_beta-hydroxylase"/>
</dbReference>
<evidence type="ECO:0000256" key="1">
    <source>
        <dbReference type="ARBA" id="ARBA00007730"/>
    </source>
</evidence>
<dbReference type="PANTHER" id="PTHR46332">
    <property type="entry name" value="ASPARTATE BETA-HYDROXYLASE DOMAIN-CONTAINING PROTEIN 2"/>
    <property type="match status" value="1"/>
</dbReference>
<dbReference type="AlphaFoldDB" id="A0A8J5XA02"/>
<dbReference type="Gene3D" id="2.60.120.330">
    <property type="entry name" value="B-lactam Antibiotic, Isopenicillin N Synthase, Chain"/>
    <property type="match status" value="1"/>
</dbReference>
<name>A0A8J5XA02_DIALT</name>
<dbReference type="PANTHER" id="PTHR46332:SF5">
    <property type="entry name" value="ASPARTATE BETA-HYDROXYLASE DOMAIN CONTAINING 2"/>
    <property type="match status" value="1"/>
</dbReference>
<dbReference type="SUPFAM" id="SSF51197">
    <property type="entry name" value="Clavaminate synthase-like"/>
    <property type="match status" value="1"/>
</dbReference>
<dbReference type="EMBL" id="JAGTXO010000035">
    <property type="protein sequence ID" value="KAG8460169.1"/>
    <property type="molecule type" value="Genomic_DNA"/>
</dbReference>
<protein>
    <recommendedName>
        <fullName evidence="4">Aspartyl/asparaginy/proline hydroxylase domain-containing protein</fullName>
    </recommendedName>
</protein>